<feature type="compositionally biased region" description="Basic and acidic residues" evidence="1">
    <location>
        <begin position="462"/>
        <end position="478"/>
    </location>
</feature>
<feature type="region of interest" description="Disordered" evidence="1">
    <location>
        <begin position="365"/>
        <end position="478"/>
    </location>
</feature>
<gene>
    <name evidence="3" type="ORF">BCR36DRAFT_293202</name>
</gene>
<dbReference type="STRING" id="1754191.A0A1Y1V6X5"/>
<proteinExistence type="predicted"/>
<feature type="compositionally biased region" description="Low complexity" evidence="1">
    <location>
        <begin position="509"/>
        <end position="527"/>
    </location>
</feature>
<reference evidence="3 4" key="1">
    <citation type="submission" date="2016-08" db="EMBL/GenBank/DDBJ databases">
        <title>Genomes of anaerobic fungi encode conserved fungal cellulosomes for biomass hydrolysis.</title>
        <authorList>
            <consortium name="DOE Joint Genome Institute"/>
            <person name="Haitjema C.H."/>
            <person name="Gilmore S.P."/>
            <person name="Henske J.K."/>
            <person name="Solomon K.V."/>
            <person name="De Groot R."/>
            <person name="Kuo A."/>
            <person name="Mondo S.J."/>
            <person name="Salamov A.A."/>
            <person name="Labutti K."/>
            <person name="Zhao Z."/>
            <person name="Chiniquy J."/>
            <person name="Barry K."/>
            <person name="Brewer H.M."/>
            <person name="Purvine S.O."/>
            <person name="Wright A.T."/>
            <person name="Boxma B."/>
            <person name="Van Alen T."/>
            <person name="Hackstein J.H."/>
            <person name="Baker S.E."/>
            <person name="Grigoriev I.V."/>
            <person name="O'Malley M.A."/>
        </authorList>
    </citation>
    <scope>NUCLEOTIDE SEQUENCE [LARGE SCALE GENOMIC DNA]</scope>
    <source>
        <strain evidence="4">finn</strain>
    </source>
</reference>
<dbReference type="Proteomes" id="UP000193719">
    <property type="component" value="Unassembled WGS sequence"/>
</dbReference>
<keyword evidence="2" id="KW-0812">Transmembrane</keyword>
<feature type="compositionally biased region" description="Polar residues" evidence="1">
    <location>
        <begin position="241"/>
        <end position="259"/>
    </location>
</feature>
<name>A0A1Y1V6X5_9FUNG</name>
<evidence type="ECO:0000313" key="3">
    <source>
        <dbReference type="EMBL" id="ORX48694.1"/>
    </source>
</evidence>
<feature type="compositionally biased region" description="Acidic residues" evidence="1">
    <location>
        <begin position="447"/>
        <end position="461"/>
    </location>
</feature>
<sequence>MNNLKSCEYSNTNLCYLSNEKCKSTLKECTSDQINDTDNQLIIQNNKEQLQEGDEGQTIQEGKHESIKDEIYNWLYRPYIFAIIVAVFVIIILLLFCITKKCIKHKYEKKLKMSMEKKQYFVNHSIKHYQNQNNDKTNVGDFSSNDENNHRSHNDPTTISDTRSNINNYQPIYQDNLTIDSQQENNSNVGSHIISPNLSPANFQIPAMAYASLQHRSTVTSQFVNNGDYYTVDQGGNFDSHNSRYGSSSYVNLNNGQFHNTRSRPRTRPRSNTGGHSPVNTSLSQYNINRYSYSGGGMLYSTTTSNPNNNRNNRHSIGIYSNVNSYLTSHSGGNISNYGTSEPGSVNYDDNDYSNENGITYTITGKSNPSITEPKNNQNKNVVSKQGNTFTRNTDAKDSDKDDDDDDDGSSSSSFVAKLNSSEDDDSDIDLPNHCVARKTDNHNIAGDDDSDHDSGNDSDNEISKDIEEKDHYNEKSQDEIGHSISMEANNGHDNASSSEENITEIITTPTTSTLSTPNTLASSNSPQPLSKAELAKRESTYIKNHKRKIPIYKSRTIRVNSVVRRDPTNNPRRRHSLQYVQHPLSYSNKNSLSMTNLVQLNNPSVFPLQNANFNSPVVQGIIPSNESYLYEASTSNNYPPHNSIIYRSKDSTSIASKRAKHQSMISIGSNGHPSFYIADEVNGSSPVYSNSLRMSKSLNPIYVAPLVSPTGDLIQTKDGGPSYQIQHHPQINVQDQSDQELSLIRNDSSTNISNLLSLINDSSTSLSPPPPIQDSMTIVNRKQSIPNSNVNSNADSNSSIIAASATTDRMNIYPTNGNVSGVPLAAFSINGVTYVPAGTSTTVNVTNPSPSNGSAHVNRNSTLISPNNVFQVPIVNNNNIAFMNNINMSPPNSPAHSVHSPILSPPSISGQPIMINTNSPRYGPNQEISLPGISPSNSPLIQPAVYCIPNVVTPSNNPSPHLASQSLPTVTTTNIKNKEEVVCVEDQGQESRDSNAITTTTTRTQNVPEIILNSATNESSELSALQTPDPNSLIYTNTNESLGNRDSVNHLQDIYFDEVIEVPGSDHRILRRSIYLDNDDEIYNPILNDSTITNLMIDNHSGPYVSYNYPPTENITTNIPQEGEVEFYYEDTEDEAPPPYSDTFQ</sequence>
<evidence type="ECO:0000313" key="4">
    <source>
        <dbReference type="Proteomes" id="UP000193719"/>
    </source>
</evidence>
<feature type="compositionally biased region" description="Low complexity" evidence="1">
    <location>
        <begin position="375"/>
        <end position="388"/>
    </location>
</feature>
<reference evidence="3 4" key="2">
    <citation type="submission" date="2016-08" db="EMBL/GenBank/DDBJ databases">
        <title>Pervasive Adenine N6-methylation of Active Genes in Fungi.</title>
        <authorList>
            <consortium name="DOE Joint Genome Institute"/>
            <person name="Mondo S.J."/>
            <person name="Dannebaum R.O."/>
            <person name="Kuo R.C."/>
            <person name="Labutti K."/>
            <person name="Haridas S."/>
            <person name="Kuo A."/>
            <person name="Salamov A."/>
            <person name="Ahrendt S.R."/>
            <person name="Lipzen A."/>
            <person name="Sullivan W."/>
            <person name="Andreopoulos W.B."/>
            <person name="Clum A."/>
            <person name="Lindquist E."/>
            <person name="Daum C."/>
            <person name="Ramamoorthy G.K."/>
            <person name="Gryganskyi A."/>
            <person name="Culley D."/>
            <person name="Magnuson J.K."/>
            <person name="James T.Y."/>
            <person name="O'Malley M.A."/>
            <person name="Stajich J.E."/>
            <person name="Spatafora J.W."/>
            <person name="Visel A."/>
            <person name="Grigoriev I.V."/>
        </authorList>
    </citation>
    <scope>NUCLEOTIDE SEQUENCE [LARGE SCALE GENOMIC DNA]</scope>
    <source>
        <strain evidence="4">finn</strain>
    </source>
</reference>
<accession>A0A1Y1V6X5</accession>
<feature type="region of interest" description="Disordered" evidence="1">
    <location>
        <begin position="509"/>
        <end position="534"/>
    </location>
</feature>
<feature type="compositionally biased region" description="Polar residues" evidence="1">
    <location>
        <begin position="274"/>
        <end position="283"/>
    </location>
</feature>
<dbReference type="AlphaFoldDB" id="A0A1Y1V6X5"/>
<evidence type="ECO:0000256" key="1">
    <source>
        <dbReference type="SAM" id="MobiDB-lite"/>
    </source>
</evidence>
<dbReference type="OrthoDB" id="10555506at2759"/>
<keyword evidence="2" id="KW-1133">Transmembrane helix</keyword>
<feature type="region of interest" description="Disordered" evidence="1">
    <location>
        <begin position="241"/>
        <end position="283"/>
    </location>
</feature>
<feature type="region of interest" description="Disordered" evidence="1">
    <location>
        <begin position="131"/>
        <end position="165"/>
    </location>
</feature>
<feature type="compositionally biased region" description="Polar residues" evidence="1">
    <location>
        <begin position="131"/>
        <end position="146"/>
    </location>
</feature>
<evidence type="ECO:0000256" key="2">
    <source>
        <dbReference type="SAM" id="Phobius"/>
    </source>
</evidence>
<keyword evidence="4" id="KW-1185">Reference proteome</keyword>
<feature type="compositionally biased region" description="Polar residues" evidence="1">
    <location>
        <begin position="155"/>
        <end position="165"/>
    </location>
</feature>
<protein>
    <submittedName>
        <fullName evidence="3">Uncharacterized protein</fullName>
    </submittedName>
</protein>
<feature type="transmembrane region" description="Helical" evidence="2">
    <location>
        <begin position="79"/>
        <end position="99"/>
    </location>
</feature>
<organism evidence="3 4">
    <name type="scientific">Piromyces finnis</name>
    <dbReference type="NCBI Taxonomy" id="1754191"/>
    <lineage>
        <taxon>Eukaryota</taxon>
        <taxon>Fungi</taxon>
        <taxon>Fungi incertae sedis</taxon>
        <taxon>Chytridiomycota</taxon>
        <taxon>Chytridiomycota incertae sedis</taxon>
        <taxon>Neocallimastigomycetes</taxon>
        <taxon>Neocallimastigales</taxon>
        <taxon>Neocallimastigaceae</taxon>
        <taxon>Piromyces</taxon>
    </lineage>
</organism>
<comment type="caution">
    <text evidence="3">The sequence shown here is derived from an EMBL/GenBank/DDBJ whole genome shotgun (WGS) entry which is preliminary data.</text>
</comment>
<feature type="compositionally biased region" description="Polar residues" evidence="1">
    <location>
        <begin position="365"/>
        <end position="374"/>
    </location>
</feature>
<dbReference type="EMBL" id="MCFH01000026">
    <property type="protein sequence ID" value="ORX48694.1"/>
    <property type="molecule type" value="Genomic_DNA"/>
</dbReference>
<keyword evidence="2" id="KW-0472">Membrane</keyword>